<keyword evidence="2" id="KW-1185">Reference proteome</keyword>
<reference evidence="1 2" key="1">
    <citation type="submission" date="2023-03" db="EMBL/GenBank/DDBJ databases">
        <title>Genome sequence of Lichtheimia ornata CBS 291.66.</title>
        <authorList>
            <person name="Mohabir J.T."/>
            <person name="Shea T.P."/>
            <person name="Kurbessoian T."/>
            <person name="Berby B."/>
            <person name="Fontaine J."/>
            <person name="Livny J."/>
            <person name="Gnirke A."/>
            <person name="Stajich J.E."/>
            <person name="Cuomo C.A."/>
        </authorList>
    </citation>
    <scope>NUCLEOTIDE SEQUENCE [LARGE SCALE GENOMIC DNA]</scope>
    <source>
        <strain evidence="1">CBS 291.66</strain>
    </source>
</reference>
<protein>
    <submittedName>
        <fullName evidence="1">Uncharacterized protein</fullName>
    </submittedName>
</protein>
<name>A0AAD7V1G7_9FUNG</name>
<dbReference type="SUPFAM" id="SSF52047">
    <property type="entry name" value="RNI-like"/>
    <property type="match status" value="1"/>
</dbReference>
<dbReference type="AlphaFoldDB" id="A0AAD7V1G7"/>
<dbReference type="GeneID" id="83214054"/>
<organism evidence="1 2">
    <name type="scientific">Lichtheimia ornata</name>
    <dbReference type="NCBI Taxonomy" id="688661"/>
    <lineage>
        <taxon>Eukaryota</taxon>
        <taxon>Fungi</taxon>
        <taxon>Fungi incertae sedis</taxon>
        <taxon>Mucoromycota</taxon>
        <taxon>Mucoromycotina</taxon>
        <taxon>Mucoromycetes</taxon>
        <taxon>Mucorales</taxon>
        <taxon>Lichtheimiaceae</taxon>
        <taxon>Lichtheimia</taxon>
    </lineage>
</organism>
<evidence type="ECO:0000313" key="1">
    <source>
        <dbReference type="EMBL" id="KAJ8657579.1"/>
    </source>
</evidence>
<accession>A0AAD7V1G7</accession>
<dbReference type="RefSeq" id="XP_058342492.1">
    <property type="nucleotide sequence ID" value="XM_058486670.1"/>
</dbReference>
<proteinExistence type="predicted"/>
<dbReference type="InterPro" id="IPR032675">
    <property type="entry name" value="LRR_dom_sf"/>
</dbReference>
<dbReference type="GO" id="GO:0031146">
    <property type="term" value="P:SCF-dependent proteasomal ubiquitin-dependent protein catabolic process"/>
    <property type="evidence" value="ECO:0007669"/>
    <property type="project" value="TreeGrafter"/>
</dbReference>
<comment type="caution">
    <text evidence="1">The sequence shown here is derived from an EMBL/GenBank/DDBJ whole genome shotgun (WGS) entry which is preliminary data.</text>
</comment>
<dbReference type="PANTHER" id="PTHR13318:SF247">
    <property type="entry name" value="GH16156P"/>
    <property type="match status" value="1"/>
</dbReference>
<sequence length="661" mass="75736">MTHSIWDLCKPHEHVAPTEENEDHEEVVYDATTFVHESLESVVSILNRGVLTLSSGVNLVAALRDADMVQGYRSCLAPTFVYVATMYSQQGKQRHVIDICDQGLQVVDTQDTHYAMLQRLRQDAVQRENIRIDPIKQLPFDLLSTSLIRILMEDDEPLDSVEPCPYLYVSKVWRECIIQCLGGLRFRTGHQQMENLEEPSQISIFARYTKSLCISYHSKGSWLCDLLRRNDFCMLQELIIEKHCVMFVDDFFLSLTSVGGTLTHLRRDDIYERSNRSPSPFARVLLNCPNLVSLEIFQRNDNYLTQLPKMTWPKVTTLAIVNAVDVFGFDEIKAMCERFPSLKQLTIDSCPDLQSTSIIHQYYPSMRSLHVTGKFPHVVLRYSDQGPECDQPGITDLAICMDKWNRLLPTPKLSLLFKRHHQTLESIKMEIHTAIDDASIYNIQYPRLKKLHLDKSGWWIPRNAPMLEDLCIASTTFSTHPVVLDTIPPKLKQLKLEFGGDGSHFGDKSPIEGYLDRYVNHPHLRELAIHTNNMNTMNNVLHSICHLSQLQSLSFAYHEWDANEMESFFHQLVHACPDLAKLLFTCIKAPSMAAMLALKQLANLQHIGILMETLDEDHGFWEALNALTPLKHVAINGSKAVNMNEIRRLKERRPDLTTTLS</sequence>
<dbReference type="Gene3D" id="3.80.10.10">
    <property type="entry name" value="Ribonuclease Inhibitor"/>
    <property type="match status" value="1"/>
</dbReference>
<dbReference type="Proteomes" id="UP001234581">
    <property type="component" value="Unassembled WGS sequence"/>
</dbReference>
<gene>
    <name evidence="1" type="ORF">O0I10_006643</name>
</gene>
<dbReference type="EMBL" id="JARTCD010000030">
    <property type="protein sequence ID" value="KAJ8657579.1"/>
    <property type="molecule type" value="Genomic_DNA"/>
</dbReference>
<dbReference type="GO" id="GO:0019005">
    <property type="term" value="C:SCF ubiquitin ligase complex"/>
    <property type="evidence" value="ECO:0007669"/>
    <property type="project" value="TreeGrafter"/>
</dbReference>
<dbReference type="PANTHER" id="PTHR13318">
    <property type="entry name" value="PARTNER OF PAIRED, ISOFORM B-RELATED"/>
    <property type="match status" value="1"/>
</dbReference>
<evidence type="ECO:0000313" key="2">
    <source>
        <dbReference type="Proteomes" id="UP001234581"/>
    </source>
</evidence>